<dbReference type="InterPro" id="IPR035139">
    <property type="entry name" value="ComS"/>
</dbReference>
<evidence type="ECO:0000313" key="2">
    <source>
        <dbReference type="Proteomes" id="UP001222377"/>
    </source>
</evidence>
<comment type="caution">
    <text evidence="1">The sequence shown here is derived from an EMBL/GenBank/DDBJ whole genome shotgun (WGS) entry which is preliminary data.</text>
</comment>
<sequence>MRARRSSSLNRSDKRLIRSIILFPQHSAGCISLISSDRPARATTSLLYFCWKDQ</sequence>
<name>A0AAP3YGT0_BACAM</name>
<reference evidence="1" key="1">
    <citation type="submission" date="2023-02" db="EMBL/GenBank/DDBJ databases">
        <title>Draft Whole-Genome Sequences of Bacillus Strains of Potential Probiotic for Poultry.</title>
        <authorList>
            <person name="Ma L.M."/>
            <person name="Lopez-Guerra N."/>
            <person name="Zhang G."/>
        </authorList>
    </citation>
    <scope>NUCLEOTIDE SEQUENCE</scope>
    <source>
        <strain evidence="1">OSU1013-24</strain>
    </source>
</reference>
<gene>
    <name evidence="1" type="primary">comS</name>
    <name evidence="1" type="ORF">PV946_16330</name>
</gene>
<proteinExistence type="predicted"/>
<evidence type="ECO:0000313" key="1">
    <source>
        <dbReference type="EMBL" id="MDF4195307.1"/>
    </source>
</evidence>
<dbReference type="Pfam" id="PF17584">
    <property type="entry name" value="ComS"/>
    <property type="match status" value="1"/>
</dbReference>
<dbReference type="AlphaFoldDB" id="A0AAP3YGT0"/>
<dbReference type="Proteomes" id="UP001222377">
    <property type="component" value="Unassembled WGS sequence"/>
</dbReference>
<dbReference type="RefSeq" id="WP_269194677.1">
    <property type="nucleotide sequence ID" value="NZ_CP044444.1"/>
</dbReference>
<dbReference type="EMBL" id="JARKHX010000005">
    <property type="protein sequence ID" value="MDF4195307.1"/>
    <property type="molecule type" value="Genomic_DNA"/>
</dbReference>
<accession>A0AAP3YGT0</accession>
<protein>
    <submittedName>
        <fullName evidence="1">Competence protein ComS</fullName>
    </submittedName>
</protein>
<organism evidence="1 2">
    <name type="scientific">Bacillus amyloliquefaciens</name>
    <name type="common">Bacillus velezensis</name>
    <dbReference type="NCBI Taxonomy" id="1390"/>
    <lineage>
        <taxon>Bacteria</taxon>
        <taxon>Bacillati</taxon>
        <taxon>Bacillota</taxon>
        <taxon>Bacilli</taxon>
        <taxon>Bacillales</taxon>
        <taxon>Bacillaceae</taxon>
        <taxon>Bacillus</taxon>
        <taxon>Bacillus amyloliquefaciens group</taxon>
    </lineage>
</organism>